<evidence type="ECO:0000313" key="1">
    <source>
        <dbReference type="EMBL" id="MFD1778128.1"/>
    </source>
</evidence>
<keyword evidence="2" id="KW-1185">Reference proteome</keyword>
<proteinExistence type="predicted"/>
<dbReference type="EMBL" id="JBHUEK010000007">
    <property type="protein sequence ID" value="MFD1778128.1"/>
    <property type="molecule type" value="Genomic_DNA"/>
</dbReference>
<name>A0ABW4MJR4_9BACI</name>
<protein>
    <recommendedName>
        <fullName evidence="3">Preprotein translocase subunit SecA</fullName>
    </recommendedName>
</protein>
<dbReference type="RefSeq" id="WP_388035881.1">
    <property type="nucleotide sequence ID" value="NZ_JBHUEK010000007.1"/>
</dbReference>
<accession>A0ABW4MJR4</accession>
<gene>
    <name evidence="1" type="ORF">ACFSFW_05565</name>
</gene>
<comment type="caution">
    <text evidence="1">The sequence shown here is derived from an EMBL/GenBank/DDBJ whole genome shotgun (WGS) entry which is preliminary data.</text>
</comment>
<organism evidence="1 2">
    <name type="scientific">Fredinandcohnia salidurans</name>
    <dbReference type="NCBI Taxonomy" id="2595041"/>
    <lineage>
        <taxon>Bacteria</taxon>
        <taxon>Bacillati</taxon>
        <taxon>Bacillota</taxon>
        <taxon>Bacilli</taxon>
        <taxon>Bacillales</taxon>
        <taxon>Bacillaceae</taxon>
        <taxon>Fredinandcohnia</taxon>
    </lineage>
</organism>
<evidence type="ECO:0008006" key="3">
    <source>
        <dbReference type="Google" id="ProtNLM"/>
    </source>
</evidence>
<dbReference type="Proteomes" id="UP001597227">
    <property type="component" value="Unassembled WGS sequence"/>
</dbReference>
<reference evidence="2" key="1">
    <citation type="journal article" date="2019" name="Int. J. Syst. Evol. Microbiol.">
        <title>The Global Catalogue of Microorganisms (GCM) 10K type strain sequencing project: providing services to taxonomists for standard genome sequencing and annotation.</title>
        <authorList>
            <consortium name="The Broad Institute Genomics Platform"/>
            <consortium name="The Broad Institute Genome Sequencing Center for Infectious Disease"/>
            <person name="Wu L."/>
            <person name="Ma J."/>
        </authorList>
    </citation>
    <scope>NUCLEOTIDE SEQUENCE [LARGE SCALE GENOMIC DNA]</scope>
    <source>
        <strain evidence="2">CCUG 15531</strain>
    </source>
</reference>
<evidence type="ECO:0000313" key="2">
    <source>
        <dbReference type="Proteomes" id="UP001597227"/>
    </source>
</evidence>
<sequence>MFVVHYFENKNLLLTQLVQNVPAVEDAIKIKGRKGKVINVTDIDGRNIHVQIELDRIVKKSAVVDPKKKRR</sequence>